<evidence type="ECO:0000313" key="7">
    <source>
        <dbReference type="Proteomes" id="UP000249499"/>
    </source>
</evidence>
<dbReference type="InterPro" id="IPR000281">
    <property type="entry name" value="HTH_RpiR"/>
</dbReference>
<dbReference type="PANTHER" id="PTHR30514">
    <property type="entry name" value="GLUCOKINASE"/>
    <property type="match status" value="1"/>
</dbReference>
<dbReference type="Gene3D" id="3.40.50.10490">
    <property type="entry name" value="Glucose-6-phosphate isomerase like protein, domain 1"/>
    <property type="match status" value="1"/>
</dbReference>
<dbReference type="PROSITE" id="PS51464">
    <property type="entry name" value="SIS"/>
    <property type="match status" value="1"/>
</dbReference>
<proteinExistence type="predicted"/>
<dbReference type="Gene3D" id="1.10.10.10">
    <property type="entry name" value="Winged helix-like DNA-binding domain superfamily/Winged helix DNA-binding domain"/>
    <property type="match status" value="1"/>
</dbReference>
<evidence type="ECO:0000259" key="5">
    <source>
        <dbReference type="PROSITE" id="PS51464"/>
    </source>
</evidence>
<dbReference type="SUPFAM" id="SSF53697">
    <property type="entry name" value="SIS domain"/>
    <property type="match status" value="1"/>
</dbReference>
<dbReference type="GO" id="GO:0097367">
    <property type="term" value="F:carbohydrate derivative binding"/>
    <property type="evidence" value="ECO:0007669"/>
    <property type="project" value="InterPro"/>
</dbReference>
<dbReference type="InterPro" id="IPR047640">
    <property type="entry name" value="RpiR-like"/>
</dbReference>
<reference evidence="6 7" key="1">
    <citation type="journal article" date="2018" name="Sci. Rep.">
        <title>Rhizobium tumorigenes sp. nov., a novel plant tumorigenic bacterium isolated from cane gall tumors on thornless blackberry.</title>
        <authorList>
            <person name="Kuzmanovi N."/>
            <person name="Smalla K."/>
            <person name="Gronow S."/>
            <person name="PuBawska J."/>
        </authorList>
    </citation>
    <scope>NUCLEOTIDE SEQUENCE [LARGE SCALE GENOMIC DNA]</scope>
    <source>
        <strain evidence="6 7">1078</strain>
    </source>
</reference>
<accession>A0AAF1KKD2</accession>
<organism evidence="6 7">
    <name type="scientific">Rhizobium tumorigenes</name>
    <dbReference type="NCBI Taxonomy" id="2041385"/>
    <lineage>
        <taxon>Bacteria</taxon>
        <taxon>Pseudomonadati</taxon>
        <taxon>Pseudomonadota</taxon>
        <taxon>Alphaproteobacteria</taxon>
        <taxon>Hyphomicrobiales</taxon>
        <taxon>Rhizobiaceae</taxon>
        <taxon>Rhizobium/Agrobacterium group</taxon>
        <taxon>Rhizobium</taxon>
    </lineage>
</organism>
<dbReference type="AlphaFoldDB" id="A0AAF1KKD2"/>
<sequence length="301" mass="32456">MPKEPDGPPEKPRRPRRIDRFGERLKSRRGSLSPSLISVVDYIDQHRHAVLGKSALEIAADTVTSDATVIRAIQALGFEGLVDLKDTLEAHIGETDSPSEKMAATTEALDSGADAAIDFVIDDHRKAMVALAEPSSREALKQAVPLLLEARSIGVFGIGASGIIASYASRLFQRNGYRSYALNATGIALAEQLLSMESGDALIMMAYGRPHREAMATIGEAKRLGIPIVMLVGQPDTVLRRHADASIVIPRAKTEHVALHGSTMVCIEALMLALATVARGKTLRSLDRLIELRSAVRPSKK</sequence>
<dbReference type="EMBL" id="CP117260">
    <property type="protein sequence ID" value="WFR99212.1"/>
    <property type="molecule type" value="Genomic_DNA"/>
</dbReference>
<evidence type="ECO:0000256" key="1">
    <source>
        <dbReference type="ARBA" id="ARBA00023015"/>
    </source>
</evidence>
<gene>
    <name evidence="6" type="ORF">PR017_27870</name>
</gene>
<dbReference type="GO" id="GO:0003677">
    <property type="term" value="F:DNA binding"/>
    <property type="evidence" value="ECO:0007669"/>
    <property type="project" value="UniProtKB-KW"/>
</dbReference>
<keyword evidence="2" id="KW-0238">DNA-binding</keyword>
<keyword evidence="1" id="KW-0805">Transcription regulation</keyword>
<evidence type="ECO:0000259" key="4">
    <source>
        <dbReference type="PROSITE" id="PS51071"/>
    </source>
</evidence>
<keyword evidence="7" id="KW-1185">Reference proteome</keyword>
<dbReference type="Pfam" id="PF01418">
    <property type="entry name" value="HTH_6"/>
    <property type="match status" value="1"/>
</dbReference>
<keyword evidence="3" id="KW-0804">Transcription</keyword>
<evidence type="ECO:0000313" key="6">
    <source>
        <dbReference type="EMBL" id="WFR99212.1"/>
    </source>
</evidence>
<protein>
    <submittedName>
        <fullName evidence="6">MurR/RpiR family transcriptional regulator</fullName>
    </submittedName>
</protein>
<keyword evidence="6" id="KW-0614">Plasmid</keyword>
<dbReference type="InterPro" id="IPR035472">
    <property type="entry name" value="RpiR-like_SIS"/>
</dbReference>
<dbReference type="PROSITE" id="PS51071">
    <property type="entry name" value="HTH_RPIR"/>
    <property type="match status" value="1"/>
</dbReference>
<dbReference type="CDD" id="cd05013">
    <property type="entry name" value="SIS_RpiR"/>
    <property type="match status" value="1"/>
</dbReference>
<evidence type="ECO:0000256" key="3">
    <source>
        <dbReference type="ARBA" id="ARBA00023163"/>
    </source>
</evidence>
<dbReference type="InterPro" id="IPR001347">
    <property type="entry name" value="SIS_dom"/>
</dbReference>
<dbReference type="InterPro" id="IPR036388">
    <property type="entry name" value="WH-like_DNA-bd_sf"/>
</dbReference>
<dbReference type="InterPro" id="IPR046348">
    <property type="entry name" value="SIS_dom_sf"/>
</dbReference>
<name>A0AAF1KKD2_9HYPH</name>
<dbReference type="SUPFAM" id="SSF46689">
    <property type="entry name" value="Homeodomain-like"/>
    <property type="match status" value="1"/>
</dbReference>
<evidence type="ECO:0000256" key="2">
    <source>
        <dbReference type="ARBA" id="ARBA00023125"/>
    </source>
</evidence>
<feature type="domain" description="SIS" evidence="5">
    <location>
        <begin position="143"/>
        <end position="282"/>
    </location>
</feature>
<feature type="domain" description="HTH rpiR-type" evidence="4">
    <location>
        <begin position="19"/>
        <end position="95"/>
    </location>
</feature>
<geneLocation type="plasmid" evidence="6 7">
    <name>unnamed3</name>
</geneLocation>
<dbReference type="InterPro" id="IPR009057">
    <property type="entry name" value="Homeodomain-like_sf"/>
</dbReference>
<dbReference type="GO" id="GO:0003700">
    <property type="term" value="F:DNA-binding transcription factor activity"/>
    <property type="evidence" value="ECO:0007669"/>
    <property type="project" value="InterPro"/>
</dbReference>
<dbReference type="Pfam" id="PF01380">
    <property type="entry name" value="SIS"/>
    <property type="match status" value="1"/>
</dbReference>
<dbReference type="KEGG" id="rtu:PR017_27870"/>
<dbReference type="Proteomes" id="UP000249499">
    <property type="component" value="Plasmid unnamed3"/>
</dbReference>
<reference evidence="7" key="2">
    <citation type="journal article" date="2023" name="MicrobiologyOpen">
        <title>Genomics of the tumorigenes clade of the family Rhizobiaceae and description of Rhizobium rhododendri sp. nov.</title>
        <authorList>
            <person name="Kuzmanovic N."/>
            <person name="diCenzo G.C."/>
            <person name="Bunk B."/>
            <person name="Sproeer C."/>
            <person name="Fruehling A."/>
            <person name="Neumann-Schaal M."/>
            <person name="Overmann J."/>
            <person name="Smalla K."/>
        </authorList>
    </citation>
    <scope>NUCLEOTIDE SEQUENCE [LARGE SCALE GENOMIC DNA]</scope>
    <source>
        <strain evidence="7">1078</strain>
        <plasmid evidence="7">unnamed3</plasmid>
    </source>
</reference>
<dbReference type="RefSeq" id="WP_111218341.1">
    <property type="nucleotide sequence ID" value="NZ_CP117260.1"/>
</dbReference>
<dbReference type="GO" id="GO:1901135">
    <property type="term" value="P:carbohydrate derivative metabolic process"/>
    <property type="evidence" value="ECO:0007669"/>
    <property type="project" value="InterPro"/>
</dbReference>